<dbReference type="Proteomes" id="UP000289340">
    <property type="component" value="Chromosome 14"/>
</dbReference>
<gene>
    <name evidence="2" type="ORF">D0Y65_038622</name>
</gene>
<keyword evidence="1" id="KW-1133">Transmembrane helix</keyword>
<dbReference type="EMBL" id="QZWG01000014">
    <property type="protein sequence ID" value="RZB68914.1"/>
    <property type="molecule type" value="Genomic_DNA"/>
</dbReference>
<dbReference type="AlphaFoldDB" id="A0A445H5H4"/>
<feature type="transmembrane region" description="Helical" evidence="1">
    <location>
        <begin position="28"/>
        <end position="52"/>
    </location>
</feature>
<comment type="caution">
    <text evidence="2">The sequence shown here is derived from an EMBL/GenBank/DDBJ whole genome shotgun (WGS) entry which is preliminary data.</text>
</comment>
<organism evidence="2 3">
    <name type="scientific">Glycine soja</name>
    <name type="common">Wild soybean</name>
    <dbReference type="NCBI Taxonomy" id="3848"/>
    <lineage>
        <taxon>Eukaryota</taxon>
        <taxon>Viridiplantae</taxon>
        <taxon>Streptophyta</taxon>
        <taxon>Embryophyta</taxon>
        <taxon>Tracheophyta</taxon>
        <taxon>Spermatophyta</taxon>
        <taxon>Magnoliopsida</taxon>
        <taxon>eudicotyledons</taxon>
        <taxon>Gunneridae</taxon>
        <taxon>Pentapetalae</taxon>
        <taxon>rosids</taxon>
        <taxon>fabids</taxon>
        <taxon>Fabales</taxon>
        <taxon>Fabaceae</taxon>
        <taxon>Papilionoideae</taxon>
        <taxon>50 kb inversion clade</taxon>
        <taxon>NPAAA clade</taxon>
        <taxon>indigoferoid/millettioid clade</taxon>
        <taxon>Phaseoleae</taxon>
        <taxon>Glycine</taxon>
        <taxon>Glycine subgen. Soja</taxon>
    </lineage>
</organism>
<evidence type="ECO:0000313" key="2">
    <source>
        <dbReference type="EMBL" id="RZB68914.1"/>
    </source>
</evidence>
<evidence type="ECO:0000256" key="1">
    <source>
        <dbReference type="SAM" id="Phobius"/>
    </source>
</evidence>
<keyword evidence="3" id="KW-1185">Reference proteome</keyword>
<sequence>MATIALWEQVSIGHRNWGEFYRLFAAKFFPWLVFWFVLKVVFSIGSMVGMAVTRCGNRPGRLIGAYDLAYIKSGLNWPI</sequence>
<keyword evidence="1" id="KW-0812">Transmembrane</keyword>
<protein>
    <submittedName>
        <fullName evidence="2">Uncharacterized protein</fullName>
    </submittedName>
</protein>
<proteinExistence type="predicted"/>
<reference evidence="2 3" key="1">
    <citation type="submission" date="2018-09" db="EMBL/GenBank/DDBJ databases">
        <title>A high-quality reference genome of wild soybean provides a powerful tool to mine soybean genomes.</title>
        <authorList>
            <person name="Xie M."/>
            <person name="Chung C.Y.L."/>
            <person name="Li M.-W."/>
            <person name="Wong F.-L."/>
            <person name="Chan T.-F."/>
            <person name="Lam H.-M."/>
        </authorList>
    </citation>
    <scope>NUCLEOTIDE SEQUENCE [LARGE SCALE GENOMIC DNA]</scope>
    <source>
        <strain evidence="3">cv. W05</strain>
        <tissue evidence="2">Hypocotyl of etiolated seedlings</tissue>
    </source>
</reference>
<accession>A0A445H5H4</accession>
<evidence type="ECO:0000313" key="3">
    <source>
        <dbReference type="Proteomes" id="UP000289340"/>
    </source>
</evidence>
<name>A0A445H5H4_GLYSO</name>
<keyword evidence="1" id="KW-0472">Membrane</keyword>